<dbReference type="Proteomes" id="UP000177370">
    <property type="component" value="Unassembled WGS sequence"/>
</dbReference>
<dbReference type="GO" id="GO:0005886">
    <property type="term" value="C:plasma membrane"/>
    <property type="evidence" value="ECO:0007669"/>
    <property type="project" value="UniProtKB-SubCell"/>
</dbReference>
<feature type="transmembrane region" description="Helical" evidence="10">
    <location>
        <begin position="136"/>
        <end position="159"/>
    </location>
</feature>
<keyword evidence="8" id="KW-0143">Chaperone</keyword>
<evidence type="ECO:0000256" key="6">
    <source>
        <dbReference type="ARBA" id="ARBA00022989"/>
    </source>
</evidence>
<evidence type="ECO:0000313" key="12">
    <source>
        <dbReference type="EMBL" id="OGI66141.1"/>
    </source>
</evidence>
<organism evidence="12 13">
    <name type="scientific">Candidatus Nomurabacteria bacterium RIFCSPHIGHO2_01_FULL_40_24b</name>
    <dbReference type="NCBI Taxonomy" id="1801739"/>
    <lineage>
        <taxon>Bacteria</taxon>
        <taxon>Candidatus Nomuraibacteriota</taxon>
    </lineage>
</organism>
<keyword evidence="6 10" id="KW-1133">Transmembrane helix</keyword>
<reference evidence="12 13" key="1">
    <citation type="journal article" date="2016" name="Nat. Commun.">
        <title>Thousands of microbial genomes shed light on interconnected biogeochemical processes in an aquifer system.</title>
        <authorList>
            <person name="Anantharaman K."/>
            <person name="Brown C.T."/>
            <person name="Hug L.A."/>
            <person name="Sharon I."/>
            <person name="Castelle C.J."/>
            <person name="Probst A.J."/>
            <person name="Thomas B.C."/>
            <person name="Singh A."/>
            <person name="Wilkins M.J."/>
            <person name="Karaoz U."/>
            <person name="Brodie E.L."/>
            <person name="Williams K.H."/>
            <person name="Hubbard S.S."/>
            <person name="Banfield J.F."/>
        </authorList>
    </citation>
    <scope>NUCLEOTIDE SEQUENCE [LARGE SCALE GENOMIC DNA]</scope>
</reference>
<evidence type="ECO:0000256" key="10">
    <source>
        <dbReference type="SAM" id="Phobius"/>
    </source>
</evidence>
<evidence type="ECO:0000256" key="9">
    <source>
        <dbReference type="RuleBase" id="RU003945"/>
    </source>
</evidence>
<evidence type="ECO:0000256" key="8">
    <source>
        <dbReference type="ARBA" id="ARBA00023186"/>
    </source>
</evidence>
<feature type="transmembrane region" description="Helical" evidence="10">
    <location>
        <begin position="20"/>
        <end position="45"/>
    </location>
</feature>
<evidence type="ECO:0000256" key="3">
    <source>
        <dbReference type="ARBA" id="ARBA00022475"/>
    </source>
</evidence>
<evidence type="ECO:0000256" key="1">
    <source>
        <dbReference type="ARBA" id="ARBA00004651"/>
    </source>
</evidence>
<keyword evidence="4 9" id="KW-0812">Transmembrane</keyword>
<comment type="subcellular location">
    <subcellularLocation>
        <location evidence="1">Cell membrane</location>
        <topology evidence="1">Multi-pass membrane protein</topology>
    </subcellularLocation>
    <subcellularLocation>
        <location evidence="9">Membrane</location>
        <topology evidence="9">Multi-pass membrane protein</topology>
    </subcellularLocation>
</comment>
<dbReference type="AlphaFoldDB" id="A0A1F6V907"/>
<gene>
    <name evidence="12" type="ORF">A2647_03130</name>
</gene>
<accession>A0A1F6V907</accession>
<dbReference type="CDD" id="cd20070">
    <property type="entry name" value="5TM_YidC_Alb3"/>
    <property type="match status" value="1"/>
</dbReference>
<comment type="similarity">
    <text evidence="9">Belongs to the OXA1/ALB3/YidC family.</text>
</comment>
<dbReference type="PANTHER" id="PTHR12428">
    <property type="entry name" value="OXA1"/>
    <property type="match status" value="1"/>
</dbReference>
<feature type="transmembrane region" description="Helical" evidence="10">
    <location>
        <begin position="95"/>
        <end position="116"/>
    </location>
</feature>
<evidence type="ECO:0000256" key="4">
    <source>
        <dbReference type="ARBA" id="ARBA00022692"/>
    </source>
</evidence>
<keyword evidence="5" id="KW-0653">Protein transport</keyword>
<evidence type="ECO:0000256" key="5">
    <source>
        <dbReference type="ARBA" id="ARBA00022927"/>
    </source>
</evidence>
<dbReference type="NCBIfam" id="TIGR03592">
    <property type="entry name" value="yidC_oxa1_cterm"/>
    <property type="match status" value="1"/>
</dbReference>
<feature type="transmembrane region" description="Helical" evidence="10">
    <location>
        <begin position="198"/>
        <end position="220"/>
    </location>
</feature>
<dbReference type="PANTHER" id="PTHR12428:SF65">
    <property type="entry name" value="CYTOCHROME C OXIDASE ASSEMBLY PROTEIN COX18, MITOCHONDRIAL"/>
    <property type="match status" value="1"/>
</dbReference>
<comment type="caution">
    <text evidence="12">The sequence shown here is derived from an EMBL/GenBank/DDBJ whole genome shotgun (WGS) entry which is preliminary data.</text>
</comment>
<feature type="domain" description="Membrane insertase YidC/Oxa/ALB C-terminal" evidence="11">
    <location>
        <begin position="31"/>
        <end position="234"/>
    </location>
</feature>
<protein>
    <recommendedName>
        <fullName evidence="11">Membrane insertase YidC/Oxa/ALB C-terminal domain-containing protein</fullName>
    </recommendedName>
</protein>
<evidence type="ECO:0000313" key="13">
    <source>
        <dbReference type="Proteomes" id="UP000177370"/>
    </source>
</evidence>
<keyword evidence="3" id="KW-1003">Cell membrane</keyword>
<dbReference type="InterPro" id="IPR047196">
    <property type="entry name" value="YidC_ALB_C"/>
</dbReference>
<dbReference type="GO" id="GO:0032977">
    <property type="term" value="F:membrane insertase activity"/>
    <property type="evidence" value="ECO:0007669"/>
    <property type="project" value="InterPro"/>
</dbReference>
<dbReference type="EMBL" id="MFTP01000003">
    <property type="protein sequence ID" value="OGI66141.1"/>
    <property type="molecule type" value="Genomic_DNA"/>
</dbReference>
<dbReference type="GO" id="GO:0015031">
    <property type="term" value="P:protein transport"/>
    <property type="evidence" value="ECO:0007669"/>
    <property type="project" value="UniProtKB-KW"/>
</dbReference>
<keyword evidence="7 10" id="KW-0472">Membrane</keyword>
<evidence type="ECO:0000259" key="11">
    <source>
        <dbReference type="Pfam" id="PF02096"/>
    </source>
</evidence>
<evidence type="ECO:0000256" key="2">
    <source>
        <dbReference type="ARBA" id="ARBA00022448"/>
    </source>
</evidence>
<dbReference type="Pfam" id="PF02096">
    <property type="entry name" value="60KD_IMP"/>
    <property type="match status" value="1"/>
</dbReference>
<sequence length="245" mass="27399">MLSNLWNFLLYKPLLNALAFLVSIVPGGDVGIAVIILTIIVKIILFPLSQKSIESQAAMNVLAPELNKIKSSGVSKEEQARRTFELYKQHKTNPFSGCLLVLIQIPIIFALYYVFLKGIDFQGGLLYSFVHVPEKINMLFLGVLDISQKSFVLAILAGVSQYLQAHFMPKPPSPPPTTSSTPSFGESFSKSMNMQMKYIFPFVVVFISYTISGAIALYWITNNIFTVGQQIYVSRKKKETTMIVK</sequence>
<keyword evidence="2" id="KW-0813">Transport</keyword>
<dbReference type="InterPro" id="IPR001708">
    <property type="entry name" value="YidC/ALB3/OXA1/COX18"/>
</dbReference>
<proteinExistence type="inferred from homology"/>
<dbReference type="InterPro" id="IPR028055">
    <property type="entry name" value="YidC/Oxa/ALB_C"/>
</dbReference>
<dbReference type="GO" id="GO:0051205">
    <property type="term" value="P:protein insertion into membrane"/>
    <property type="evidence" value="ECO:0007669"/>
    <property type="project" value="TreeGrafter"/>
</dbReference>
<name>A0A1F6V907_9BACT</name>
<evidence type="ECO:0000256" key="7">
    <source>
        <dbReference type="ARBA" id="ARBA00023136"/>
    </source>
</evidence>